<evidence type="ECO:0000313" key="2">
    <source>
        <dbReference type="Proteomes" id="UP000263517"/>
    </source>
</evidence>
<dbReference type="EMBL" id="DNAN01000459">
    <property type="protein sequence ID" value="HAW76616.1"/>
    <property type="molecule type" value="Genomic_DNA"/>
</dbReference>
<sequence length="108" mass="12157">MLQTNDVGRLFATLQAAYGHSWAHKADAIPVWQEKLKGHSFDQIMRAANKAIDRHPNFPPSVGQLLEILKADKPRATTYLPPPPFDEANANKAWDNMEKLAGRKLRPD</sequence>
<name>A0A350P5P9_9ALTE</name>
<dbReference type="Gene3D" id="1.10.8.200">
    <property type="entry name" value="Replisome organizer (g39p helicase loader/inhibitor protein)"/>
    <property type="match status" value="1"/>
</dbReference>
<evidence type="ECO:0000313" key="1">
    <source>
        <dbReference type="EMBL" id="HAW76616.1"/>
    </source>
</evidence>
<reference evidence="1 2" key="1">
    <citation type="journal article" date="2018" name="Nat. Biotechnol.">
        <title>A standardized bacterial taxonomy based on genome phylogeny substantially revises the tree of life.</title>
        <authorList>
            <person name="Parks D.H."/>
            <person name="Chuvochina M."/>
            <person name="Waite D.W."/>
            <person name="Rinke C."/>
            <person name="Skarshewski A."/>
            <person name="Chaumeil P.A."/>
            <person name="Hugenholtz P."/>
        </authorList>
    </citation>
    <scope>NUCLEOTIDE SEQUENCE [LARGE SCALE GENOMIC DNA]</scope>
    <source>
        <strain evidence="1">UBA11978</strain>
    </source>
</reference>
<protein>
    <submittedName>
        <fullName evidence="1">Uncharacterized protein</fullName>
    </submittedName>
</protein>
<organism evidence="1 2">
    <name type="scientific">Alteromonas australica</name>
    <dbReference type="NCBI Taxonomy" id="589873"/>
    <lineage>
        <taxon>Bacteria</taxon>
        <taxon>Pseudomonadati</taxon>
        <taxon>Pseudomonadota</taxon>
        <taxon>Gammaproteobacteria</taxon>
        <taxon>Alteromonadales</taxon>
        <taxon>Alteromonadaceae</taxon>
        <taxon>Alteromonas/Salinimonas group</taxon>
        <taxon>Alteromonas</taxon>
    </lineage>
</organism>
<dbReference type="AlphaFoldDB" id="A0A350P5P9"/>
<proteinExistence type="predicted"/>
<accession>A0A350P5P9</accession>
<dbReference type="Proteomes" id="UP000263517">
    <property type="component" value="Unassembled WGS sequence"/>
</dbReference>
<gene>
    <name evidence="1" type="ORF">DCW74_12885</name>
</gene>
<comment type="caution">
    <text evidence="1">The sequence shown here is derived from an EMBL/GenBank/DDBJ whole genome shotgun (WGS) entry which is preliminary data.</text>
</comment>